<gene>
    <name evidence="1" type="ORF">HAX54_032581</name>
</gene>
<keyword evidence="2" id="KW-1185">Reference proteome</keyword>
<protein>
    <submittedName>
        <fullName evidence="1">Uncharacterized protein</fullName>
    </submittedName>
</protein>
<reference evidence="1 2" key="1">
    <citation type="journal article" date="2021" name="BMC Genomics">
        <title>Datura genome reveals duplications of psychoactive alkaloid biosynthetic genes and high mutation rate following tissue culture.</title>
        <authorList>
            <person name="Rajewski A."/>
            <person name="Carter-House D."/>
            <person name="Stajich J."/>
            <person name="Litt A."/>
        </authorList>
    </citation>
    <scope>NUCLEOTIDE SEQUENCE [LARGE SCALE GENOMIC DNA]</scope>
    <source>
        <strain evidence="1">AR-01</strain>
    </source>
</reference>
<comment type="caution">
    <text evidence="1">The sequence shown here is derived from an EMBL/GenBank/DDBJ whole genome shotgun (WGS) entry which is preliminary data.</text>
</comment>
<accession>A0ABS8VAY5</accession>
<organism evidence="1 2">
    <name type="scientific">Datura stramonium</name>
    <name type="common">Jimsonweed</name>
    <name type="synonym">Common thornapple</name>
    <dbReference type="NCBI Taxonomy" id="4076"/>
    <lineage>
        <taxon>Eukaryota</taxon>
        <taxon>Viridiplantae</taxon>
        <taxon>Streptophyta</taxon>
        <taxon>Embryophyta</taxon>
        <taxon>Tracheophyta</taxon>
        <taxon>Spermatophyta</taxon>
        <taxon>Magnoliopsida</taxon>
        <taxon>eudicotyledons</taxon>
        <taxon>Gunneridae</taxon>
        <taxon>Pentapetalae</taxon>
        <taxon>asterids</taxon>
        <taxon>lamiids</taxon>
        <taxon>Solanales</taxon>
        <taxon>Solanaceae</taxon>
        <taxon>Solanoideae</taxon>
        <taxon>Datureae</taxon>
        <taxon>Datura</taxon>
    </lineage>
</organism>
<evidence type="ECO:0000313" key="2">
    <source>
        <dbReference type="Proteomes" id="UP000823775"/>
    </source>
</evidence>
<name>A0ABS8VAY5_DATST</name>
<evidence type="ECO:0000313" key="1">
    <source>
        <dbReference type="EMBL" id="MCD9644383.1"/>
    </source>
</evidence>
<proteinExistence type="predicted"/>
<sequence>MEVVPRAPRKIKVNRSRWVDGKKDLLLKMRLFIRHYLNSVSMFVLDLGRAPYLNVSPHKYESANSTNLESKERCCTMSIRMGKKLQKLIVAIYAMLVASESRPSSRTLSPFARGECRPLLLHISIIFLSKSNADNSTFNGTLDVAVVKLLLMCQELEARLKDDYCDGGRARKVIASMYTILIVLKSGSEARDLLPHLQEGCFGYSNLRIHADSAALISYSYGWVN</sequence>
<dbReference type="Proteomes" id="UP000823775">
    <property type="component" value="Unassembled WGS sequence"/>
</dbReference>
<dbReference type="EMBL" id="JACEIK010004133">
    <property type="protein sequence ID" value="MCD9644383.1"/>
    <property type="molecule type" value="Genomic_DNA"/>
</dbReference>